<keyword evidence="13" id="KW-0282">Flagellum</keyword>
<dbReference type="InterPro" id="IPR045851">
    <property type="entry name" value="AMP-bd_C_sf"/>
</dbReference>
<dbReference type="InterPro" id="IPR043427">
    <property type="entry name" value="YscJ/FliF"/>
</dbReference>
<evidence type="ECO:0000259" key="12">
    <source>
        <dbReference type="Pfam" id="PF08345"/>
    </source>
</evidence>
<dbReference type="RefSeq" id="WP_077025476.1">
    <property type="nucleotide sequence ID" value="NZ_CP017641.1"/>
</dbReference>
<dbReference type="InterPro" id="IPR000067">
    <property type="entry name" value="FlgMring_FliF"/>
</dbReference>
<dbReference type="EMBL" id="CP017641">
    <property type="protein sequence ID" value="APZ94119.1"/>
    <property type="molecule type" value="Genomic_DNA"/>
</dbReference>
<evidence type="ECO:0000256" key="1">
    <source>
        <dbReference type="ARBA" id="ARBA00004117"/>
    </source>
</evidence>
<dbReference type="Pfam" id="PF08345">
    <property type="entry name" value="YscJ_FliF_C"/>
    <property type="match status" value="1"/>
</dbReference>
<gene>
    <name evidence="13" type="primary">fliF</name>
    <name evidence="13" type="ORF">Fuma_03742</name>
</gene>
<evidence type="ECO:0000313" key="13">
    <source>
        <dbReference type="EMBL" id="APZ94119.1"/>
    </source>
</evidence>
<keyword evidence="8" id="KW-0975">Bacterial flagellum</keyword>
<comment type="subcellular location">
    <subcellularLocation>
        <location evidence="1">Bacterial flagellum basal body</location>
    </subcellularLocation>
    <subcellularLocation>
        <location evidence="2">Cell membrane</location>
        <topology evidence="2">Multi-pass membrane protein</topology>
    </subcellularLocation>
</comment>
<dbReference type="NCBIfam" id="TIGR00206">
    <property type="entry name" value="fliF"/>
    <property type="match status" value="1"/>
</dbReference>
<keyword evidence="4" id="KW-1003">Cell membrane</keyword>
<dbReference type="InterPro" id="IPR013556">
    <property type="entry name" value="Flag_M-ring_C"/>
</dbReference>
<dbReference type="KEGG" id="fmr:Fuma_03742"/>
<dbReference type="GO" id="GO:0005886">
    <property type="term" value="C:plasma membrane"/>
    <property type="evidence" value="ECO:0007669"/>
    <property type="project" value="UniProtKB-SubCell"/>
</dbReference>
<keyword evidence="5 10" id="KW-0812">Transmembrane</keyword>
<feature type="transmembrane region" description="Helical" evidence="10">
    <location>
        <begin position="431"/>
        <end position="452"/>
    </location>
</feature>
<keyword evidence="13" id="KW-0969">Cilium</keyword>
<dbReference type="PANTHER" id="PTHR30046:SF0">
    <property type="entry name" value="FLAGELLAR M-RING PROTEIN"/>
    <property type="match status" value="1"/>
</dbReference>
<dbReference type="Proteomes" id="UP000187735">
    <property type="component" value="Chromosome"/>
</dbReference>
<dbReference type="OrthoDB" id="9807026at2"/>
<feature type="transmembrane region" description="Helical" evidence="10">
    <location>
        <begin position="20"/>
        <end position="44"/>
    </location>
</feature>
<feature type="domain" description="Flagellar M-ring C-terminal" evidence="12">
    <location>
        <begin position="249"/>
        <end position="407"/>
    </location>
</feature>
<sequence length="518" mass="55727">MAFLKTLIEQLKDLWGRWTIAQRVGISAATVACVAGIVGTMFWATRPDYVALVNQLTPQRAAEFIAILESEQITYELNYSGSAISVPRSSLNVARVALQDVWEPTVDDGAGMSGAFPGSPREEDERRRRQLETRIAQTLSRIHGVRSATVHISQPSPSPFVNEQTPSTASIIVDPTSAGSITMAVAEGIISTVARAVEGLAPDKITLMDTAGRQFNAADGIGSTMDGQFDYQQRVELRLASKAESMLGMLLGHGKAVVRVSADIDFRETTRTDRKLDPDSKVKRTETIETVSQTGGVTPNGEVGVNPNIQVPNFDGDEGVSYKKELISADYDNASTEEIVRDIPGKITRLTIAAIVDVAPPAADPAAADDAAAAPTPNFDAAQIEAIVKQAVGFDEVRGDEIQVMTADLTSGLPADEIPGVMAMWNEYEPMIQTVGMGLIATMAFLMGFLLLRKMKPVVVTETATEQQLSLDEVRHMAALSEQAKSNPEVAAKILSAWLGEDEEDLEAELKQGDKRAA</sequence>
<dbReference type="Gene3D" id="3.30.300.30">
    <property type="match status" value="1"/>
</dbReference>
<comment type="similarity">
    <text evidence="3">Belongs to the FliF family.</text>
</comment>
<evidence type="ECO:0000256" key="10">
    <source>
        <dbReference type="SAM" id="Phobius"/>
    </source>
</evidence>
<name>A0A1P8WJ75_9PLAN</name>
<keyword evidence="7 10" id="KW-0472">Membrane</keyword>
<dbReference type="InterPro" id="IPR006182">
    <property type="entry name" value="FliF_N_dom"/>
</dbReference>
<protein>
    <submittedName>
        <fullName evidence="13">Flagellar M-ring protein</fullName>
    </submittedName>
</protein>
<feature type="domain" description="Flagellar M-ring N-terminal" evidence="11">
    <location>
        <begin position="45"/>
        <end position="215"/>
    </location>
</feature>
<evidence type="ECO:0000256" key="7">
    <source>
        <dbReference type="ARBA" id="ARBA00023136"/>
    </source>
</evidence>
<evidence type="ECO:0000256" key="9">
    <source>
        <dbReference type="SAM" id="MobiDB-lite"/>
    </source>
</evidence>
<dbReference type="GO" id="GO:0003774">
    <property type="term" value="F:cytoskeletal motor activity"/>
    <property type="evidence" value="ECO:0007669"/>
    <property type="project" value="InterPro"/>
</dbReference>
<evidence type="ECO:0000256" key="5">
    <source>
        <dbReference type="ARBA" id="ARBA00022692"/>
    </source>
</evidence>
<evidence type="ECO:0000256" key="6">
    <source>
        <dbReference type="ARBA" id="ARBA00022989"/>
    </source>
</evidence>
<dbReference type="Pfam" id="PF01514">
    <property type="entry name" value="YscJ_FliF"/>
    <property type="match status" value="1"/>
</dbReference>
<evidence type="ECO:0000313" key="14">
    <source>
        <dbReference type="Proteomes" id="UP000187735"/>
    </source>
</evidence>
<keyword evidence="14" id="KW-1185">Reference proteome</keyword>
<dbReference type="GO" id="GO:0009431">
    <property type="term" value="C:bacterial-type flagellum basal body, MS ring"/>
    <property type="evidence" value="ECO:0007669"/>
    <property type="project" value="InterPro"/>
</dbReference>
<keyword evidence="6 10" id="KW-1133">Transmembrane helix</keyword>
<proteinExistence type="inferred from homology"/>
<accession>A0A1P8WJ75</accession>
<evidence type="ECO:0000256" key="2">
    <source>
        <dbReference type="ARBA" id="ARBA00004651"/>
    </source>
</evidence>
<keyword evidence="13" id="KW-0966">Cell projection</keyword>
<dbReference type="STRING" id="1891926.Fuma_03742"/>
<organism evidence="13 14">
    <name type="scientific">Fuerstiella marisgermanici</name>
    <dbReference type="NCBI Taxonomy" id="1891926"/>
    <lineage>
        <taxon>Bacteria</taxon>
        <taxon>Pseudomonadati</taxon>
        <taxon>Planctomycetota</taxon>
        <taxon>Planctomycetia</taxon>
        <taxon>Planctomycetales</taxon>
        <taxon>Planctomycetaceae</taxon>
        <taxon>Fuerstiella</taxon>
    </lineage>
</organism>
<dbReference type="GO" id="GO:0071973">
    <property type="term" value="P:bacterial-type flagellum-dependent cell motility"/>
    <property type="evidence" value="ECO:0007669"/>
    <property type="project" value="InterPro"/>
</dbReference>
<evidence type="ECO:0000256" key="8">
    <source>
        <dbReference type="ARBA" id="ARBA00023143"/>
    </source>
</evidence>
<reference evidence="13 14" key="1">
    <citation type="journal article" date="2016" name="Front. Microbiol.">
        <title>Fuerstia marisgermanicae gen. nov., sp. nov., an Unusual Member of the Phylum Planctomycetes from the German Wadden Sea.</title>
        <authorList>
            <person name="Kohn T."/>
            <person name="Heuer A."/>
            <person name="Jogler M."/>
            <person name="Vollmers J."/>
            <person name="Boedeker C."/>
            <person name="Bunk B."/>
            <person name="Rast P."/>
            <person name="Borchert D."/>
            <person name="Glockner I."/>
            <person name="Freese H.M."/>
            <person name="Klenk H.P."/>
            <person name="Overmann J."/>
            <person name="Kaster A.K."/>
            <person name="Rohde M."/>
            <person name="Wiegand S."/>
            <person name="Jogler C."/>
        </authorList>
    </citation>
    <scope>NUCLEOTIDE SEQUENCE [LARGE SCALE GENOMIC DNA]</scope>
    <source>
        <strain evidence="13 14">NH11</strain>
    </source>
</reference>
<evidence type="ECO:0000256" key="4">
    <source>
        <dbReference type="ARBA" id="ARBA00022475"/>
    </source>
</evidence>
<evidence type="ECO:0000256" key="3">
    <source>
        <dbReference type="ARBA" id="ARBA00007971"/>
    </source>
</evidence>
<dbReference type="PANTHER" id="PTHR30046">
    <property type="entry name" value="FLAGELLAR M-RING PROTEIN"/>
    <property type="match status" value="1"/>
</dbReference>
<feature type="region of interest" description="Disordered" evidence="9">
    <location>
        <begin position="108"/>
        <end position="128"/>
    </location>
</feature>
<dbReference type="PRINTS" id="PR01009">
    <property type="entry name" value="FLGMRINGFLIF"/>
</dbReference>
<evidence type="ECO:0000259" key="11">
    <source>
        <dbReference type="Pfam" id="PF01514"/>
    </source>
</evidence>
<dbReference type="AlphaFoldDB" id="A0A1P8WJ75"/>